<comment type="similarity">
    <text evidence="5">Belongs to the SAT4 family.</text>
</comment>
<organism evidence="8 9">
    <name type="scientific">Massariosphaeria phaeospora</name>
    <dbReference type="NCBI Taxonomy" id="100035"/>
    <lineage>
        <taxon>Eukaryota</taxon>
        <taxon>Fungi</taxon>
        <taxon>Dikarya</taxon>
        <taxon>Ascomycota</taxon>
        <taxon>Pezizomycotina</taxon>
        <taxon>Dothideomycetes</taxon>
        <taxon>Pleosporomycetidae</taxon>
        <taxon>Pleosporales</taxon>
        <taxon>Pleosporales incertae sedis</taxon>
        <taxon>Massariosphaeria</taxon>
    </lineage>
</organism>
<proteinExistence type="inferred from homology"/>
<dbReference type="Proteomes" id="UP000481861">
    <property type="component" value="Unassembled WGS sequence"/>
</dbReference>
<name>A0A7C8HZ16_9PLEO</name>
<gene>
    <name evidence="8" type="ORF">BDV95DRAFT_506428</name>
</gene>
<evidence type="ECO:0000256" key="6">
    <source>
        <dbReference type="SAM" id="Phobius"/>
    </source>
</evidence>
<dbReference type="PANTHER" id="PTHR33048">
    <property type="entry name" value="PTH11-LIKE INTEGRAL MEMBRANE PROTEIN (AFU_ORTHOLOGUE AFUA_5G11245)"/>
    <property type="match status" value="1"/>
</dbReference>
<comment type="subcellular location">
    <subcellularLocation>
        <location evidence="1">Membrane</location>
        <topology evidence="1">Multi-pass membrane protein</topology>
    </subcellularLocation>
</comment>
<evidence type="ECO:0000313" key="8">
    <source>
        <dbReference type="EMBL" id="KAF2865737.1"/>
    </source>
</evidence>
<keyword evidence="3 6" id="KW-1133">Transmembrane helix</keyword>
<feature type="transmembrane region" description="Helical" evidence="6">
    <location>
        <begin position="86"/>
        <end position="109"/>
    </location>
</feature>
<dbReference type="GO" id="GO:0016020">
    <property type="term" value="C:membrane"/>
    <property type="evidence" value="ECO:0007669"/>
    <property type="project" value="UniProtKB-SubCell"/>
</dbReference>
<dbReference type="AlphaFoldDB" id="A0A7C8HZ16"/>
<dbReference type="PANTHER" id="PTHR33048:SF129">
    <property type="entry name" value="INTEGRAL MEMBRANE PROTEIN-RELATED"/>
    <property type="match status" value="1"/>
</dbReference>
<keyword evidence="4 6" id="KW-0472">Membrane</keyword>
<dbReference type="OrthoDB" id="3897607at2759"/>
<protein>
    <recommendedName>
        <fullName evidence="7">Rhodopsin domain-containing protein</fullName>
    </recommendedName>
</protein>
<feature type="transmembrane region" description="Helical" evidence="6">
    <location>
        <begin position="173"/>
        <end position="194"/>
    </location>
</feature>
<dbReference type="InterPro" id="IPR052337">
    <property type="entry name" value="SAT4-like"/>
</dbReference>
<accession>A0A7C8HZ16</accession>
<evidence type="ECO:0000256" key="3">
    <source>
        <dbReference type="ARBA" id="ARBA00022989"/>
    </source>
</evidence>
<evidence type="ECO:0000256" key="1">
    <source>
        <dbReference type="ARBA" id="ARBA00004141"/>
    </source>
</evidence>
<feature type="transmembrane region" description="Helical" evidence="6">
    <location>
        <begin position="121"/>
        <end position="142"/>
    </location>
</feature>
<evidence type="ECO:0000313" key="9">
    <source>
        <dbReference type="Proteomes" id="UP000481861"/>
    </source>
</evidence>
<reference evidence="8 9" key="1">
    <citation type="submission" date="2020-01" db="EMBL/GenBank/DDBJ databases">
        <authorList>
            <consortium name="DOE Joint Genome Institute"/>
            <person name="Haridas S."/>
            <person name="Albert R."/>
            <person name="Binder M."/>
            <person name="Bloem J."/>
            <person name="Labutti K."/>
            <person name="Salamov A."/>
            <person name="Andreopoulos B."/>
            <person name="Baker S.E."/>
            <person name="Barry K."/>
            <person name="Bills G."/>
            <person name="Bluhm B.H."/>
            <person name="Cannon C."/>
            <person name="Castanera R."/>
            <person name="Culley D.E."/>
            <person name="Daum C."/>
            <person name="Ezra D."/>
            <person name="Gonzalez J.B."/>
            <person name="Henrissat B."/>
            <person name="Kuo A."/>
            <person name="Liang C."/>
            <person name="Lipzen A."/>
            <person name="Lutzoni F."/>
            <person name="Magnuson J."/>
            <person name="Mondo S."/>
            <person name="Nolan M."/>
            <person name="Ohm R."/>
            <person name="Pangilinan J."/>
            <person name="Park H.-J.H."/>
            <person name="Ramirez L."/>
            <person name="Alfaro M."/>
            <person name="Sun H."/>
            <person name="Tritt A."/>
            <person name="Yoshinaga Y."/>
            <person name="Zwiers L.-H.L."/>
            <person name="Turgeon B.G."/>
            <person name="Goodwin S.B."/>
            <person name="Spatafora J.W."/>
            <person name="Crous P.W."/>
            <person name="Grigoriev I.V."/>
        </authorList>
    </citation>
    <scope>NUCLEOTIDE SEQUENCE [LARGE SCALE GENOMIC DNA]</scope>
    <source>
        <strain evidence="8 9">CBS 611.86</strain>
    </source>
</reference>
<dbReference type="InterPro" id="IPR049326">
    <property type="entry name" value="Rhodopsin_dom_fungi"/>
</dbReference>
<dbReference type="Pfam" id="PF20684">
    <property type="entry name" value="Fung_rhodopsin"/>
    <property type="match status" value="1"/>
</dbReference>
<dbReference type="EMBL" id="JAADJZ010000031">
    <property type="protein sequence ID" value="KAF2865737.1"/>
    <property type="molecule type" value="Genomic_DNA"/>
</dbReference>
<sequence>MGNDTQAPILLGVGGALLFISLCLLCARLWSRVRSASRLHVDDWTVLGGTILALGQYALLAAAVVYGLGRHARFVSFQRRRTSLELIFISQVFWYWSITLVKLSVACLLLRVKRTHRWKVFLYAIMTLLVLAAIVQTCFQFLQCRPFAVYWDPRVFRVVQVQCFRRSVINANIVLFSSFQVALDVVFSFVPITFIRKLNRPRREKIFMCVLMGLGLFASCAAIIRTMTLQGFYTSRDIFRTNVYIALWAVVEQQFALIAATIPTLKSFMEASLTKLGLFFYNEGDEAKARGRLVAFGLLGEGDQLDRADRKTAAAAAGTETVVSVGSGAKSVRKMKDEFDDSVFEIEIESESESEKDIEDMLAQMARSPV</sequence>
<evidence type="ECO:0000256" key="4">
    <source>
        <dbReference type="ARBA" id="ARBA00023136"/>
    </source>
</evidence>
<comment type="caution">
    <text evidence="8">The sequence shown here is derived from an EMBL/GenBank/DDBJ whole genome shotgun (WGS) entry which is preliminary data.</text>
</comment>
<feature type="domain" description="Rhodopsin" evidence="7">
    <location>
        <begin position="27"/>
        <end position="269"/>
    </location>
</feature>
<evidence type="ECO:0000256" key="2">
    <source>
        <dbReference type="ARBA" id="ARBA00022692"/>
    </source>
</evidence>
<keyword evidence="2 6" id="KW-0812">Transmembrane</keyword>
<feature type="transmembrane region" description="Helical" evidence="6">
    <location>
        <begin position="6"/>
        <end position="31"/>
    </location>
</feature>
<feature type="transmembrane region" description="Helical" evidence="6">
    <location>
        <begin position="43"/>
        <end position="66"/>
    </location>
</feature>
<feature type="transmembrane region" description="Helical" evidence="6">
    <location>
        <begin position="206"/>
        <end position="224"/>
    </location>
</feature>
<evidence type="ECO:0000259" key="7">
    <source>
        <dbReference type="Pfam" id="PF20684"/>
    </source>
</evidence>
<evidence type="ECO:0000256" key="5">
    <source>
        <dbReference type="ARBA" id="ARBA00038359"/>
    </source>
</evidence>
<keyword evidence="9" id="KW-1185">Reference proteome</keyword>